<dbReference type="RefSeq" id="WP_099386817.1">
    <property type="nucleotide sequence ID" value="NZ_JANSWH010000026.1"/>
</dbReference>
<dbReference type="AlphaFoldDB" id="A0A2G3E0G3"/>
<dbReference type="InterPro" id="IPR005561">
    <property type="entry name" value="ANTAR"/>
</dbReference>
<feature type="domain" description="ANTAR" evidence="1">
    <location>
        <begin position="114"/>
        <end position="175"/>
    </location>
</feature>
<comment type="caution">
    <text evidence="2">The sequence shown here is derived from an EMBL/GenBank/DDBJ whole genome shotgun (WGS) entry which is preliminary data.</text>
</comment>
<dbReference type="SUPFAM" id="SSF52172">
    <property type="entry name" value="CheY-like"/>
    <property type="match status" value="1"/>
</dbReference>
<keyword evidence="3" id="KW-1185">Reference proteome</keyword>
<proteinExistence type="predicted"/>
<dbReference type="PROSITE" id="PS50921">
    <property type="entry name" value="ANTAR"/>
    <property type="match status" value="1"/>
</dbReference>
<dbReference type="Proteomes" id="UP000224563">
    <property type="component" value="Unassembled WGS sequence"/>
</dbReference>
<sequence length="180" mass="20518">MSHIVIAFPKLEVAQNLKKLLSQSGYTVTAAVNSGSAALQAMGGLDHSILICAPRFRDMIYEEINDCLTNGNQMLLVATQEMWEPSGDILCIRTPLQVHELLETIRMMDESLYRLRRKQRNRPKLRSEEDRALIRQAKELLMTRNCMTEDEAHRYIQKRAMDNGTGLIETAQMIVALNNN</sequence>
<dbReference type="EMBL" id="PDYG01000127">
    <property type="protein sequence ID" value="PHU36709.1"/>
    <property type="molecule type" value="Genomic_DNA"/>
</dbReference>
<evidence type="ECO:0000313" key="2">
    <source>
        <dbReference type="EMBL" id="PHU36709.1"/>
    </source>
</evidence>
<dbReference type="InterPro" id="IPR036388">
    <property type="entry name" value="WH-like_DNA-bd_sf"/>
</dbReference>
<dbReference type="GO" id="GO:0003723">
    <property type="term" value="F:RNA binding"/>
    <property type="evidence" value="ECO:0007669"/>
    <property type="project" value="InterPro"/>
</dbReference>
<reference evidence="2 3" key="2">
    <citation type="submission" date="2017-10" db="EMBL/GenBank/DDBJ databases">
        <authorList>
            <person name="Banno H."/>
            <person name="Chua N.-H."/>
        </authorList>
    </citation>
    <scope>NUCLEOTIDE SEQUENCE [LARGE SCALE GENOMIC DNA]</scope>
    <source>
        <strain evidence="2 3">JK623</strain>
    </source>
</reference>
<protein>
    <submittedName>
        <fullName evidence="2">Antitermination regulator</fullName>
    </submittedName>
</protein>
<dbReference type="InterPro" id="IPR011006">
    <property type="entry name" value="CheY-like_superfamily"/>
</dbReference>
<accession>A0A2G3E0G3</accession>
<reference evidence="2 3" key="1">
    <citation type="submission" date="2017-10" db="EMBL/GenBank/DDBJ databases">
        <title>Resolving the taxonomy of Roseburia spp., Eubacterium rectale and Agathobacter spp. through phylogenomic analysis.</title>
        <authorList>
            <person name="Sheridan P.O."/>
            <person name="Walker A.W."/>
            <person name="Duncan S.H."/>
            <person name="Scott K.P."/>
            <person name="Toole P.W.O."/>
            <person name="Luis P."/>
            <person name="Flint H.J."/>
        </authorList>
    </citation>
    <scope>NUCLEOTIDE SEQUENCE [LARGE SCALE GENOMIC DNA]</scope>
    <source>
        <strain evidence="2 3">JK623</strain>
    </source>
</reference>
<evidence type="ECO:0000313" key="3">
    <source>
        <dbReference type="Proteomes" id="UP000224563"/>
    </source>
</evidence>
<dbReference type="Pfam" id="PF03861">
    <property type="entry name" value="ANTAR"/>
    <property type="match status" value="1"/>
</dbReference>
<gene>
    <name evidence="2" type="ORF">CSX02_11800</name>
</gene>
<dbReference type="SMART" id="SM01012">
    <property type="entry name" value="ANTAR"/>
    <property type="match status" value="1"/>
</dbReference>
<organism evidence="2 3">
    <name type="scientific">Agathobacter ruminis</name>
    <dbReference type="NCBI Taxonomy" id="1712665"/>
    <lineage>
        <taxon>Bacteria</taxon>
        <taxon>Bacillati</taxon>
        <taxon>Bacillota</taxon>
        <taxon>Clostridia</taxon>
        <taxon>Lachnospirales</taxon>
        <taxon>Lachnospiraceae</taxon>
        <taxon>Agathobacter</taxon>
    </lineage>
</organism>
<dbReference type="Gene3D" id="1.10.10.10">
    <property type="entry name" value="Winged helix-like DNA-binding domain superfamily/Winged helix DNA-binding domain"/>
    <property type="match status" value="1"/>
</dbReference>
<evidence type="ECO:0000259" key="1">
    <source>
        <dbReference type="PROSITE" id="PS50921"/>
    </source>
</evidence>
<name>A0A2G3E0G3_9FIRM</name>